<dbReference type="AlphaFoldDB" id="A0A0V1I5U1"/>
<evidence type="ECO:0000313" key="1">
    <source>
        <dbReference type="EMBL" id="KRZ17301.1"/>
    </source>
</evidence>
<protein>
    <submittedName>
        <fullName evidence="1">Uncharacterized protein</fullName>
    </submittedName>
</protein>
<evidence type="ECO:0000313" key="2">
    <source>
        <dbReference type="Proteomes" id="UP000055024"/>
    </source>
</evidence>
<organism evidence="1 2">
    <name type="scientific">Trichinella zimbabwensis</name>
    <dbReference type="NCBI Taxonomy" id="268475"/>
    <lineage>
        <taxon>Eukaryota</taxon>
        <taxon>Metazoa</taxon>
        <taxon>Ecdysozoa</taxon>
        <taxon>Nematoda</taxon>
        <taxon>Enoplea</taxon>
        <taxon>Dorylaimia</taxon>
        <taxon>Trichinellida</taxon>
        <taxon>Trichinellidae</taxon>
        <taxon>Trichinella</taxon>
    </lineage>
</organism>
<dbReference type="EMBL" id="JYDP01000007">
    <property type="protein sequence ID" value="KRZ17301.1"/>
    <property type="molecule type" value="Genomic_DNA"/>
</dbReference>
<sequence length="107" mass="11648">MSLNEELFLTSWMSTFGLENAHVPSTLHASMDCVAWVARDISTVSSCMKCSARSIKQAVGKLIDSSSTVKDSHIAGQIYTMSPAKLQTQKHPYYSVKQSSTLATECG</sequence>
<gene>
    <name evidence="1" type="ORF">T11_11089</name>
</gene>
<name>A0A0V1I5U1_9BILA</name>
<dbReference type="Proteomes" id="UP000055024">
    <property type="component" value="Unassembled WGS sequence"/>
</dbReference>
<reference evidence="1 2" key="1">
    <citation type="submission" date="2015-01" db="EMBL/GenBank/DDBJ databases">
        <title>Evolution of Trichinella species and genotypes.</title>
        <authorList>
            <person name="Korhonen P.K."/>
            <person name="Edoardo P."/>
            <person name="Giuseppe L.R."/>
            <person name="Gasser R.B."/>
        </authorList>
    </citation>
    <scope>NUCLEOTIDE SEQUENCE [LARGE SCALE GENOMIC DNA]</scope>
    <source>
        <strain evidence="1">ISS1029</strain>
    </source>
</reference>
<accession>A0A0V1I5U1</accession>
<comment type="caution">
    <text evidence="1">The sequence shown here is derived from an EMBL/GenBank/DDBJ whole genome shotgun (WGS) entry which is preliminary data.</text>
</comment>
<keyword evidence="2" id="KW-1185">Reference proteome</keyword>
<proteinExistence type="predicted"/>